<proteinExistence type="inferred from homology"/>
<dbReference type="CDD" id="cd13971">
    <property type="entry name" value="ADCK2-like"/>
    <property type="match status" value="1"/>
</dbReference>
<feature type="domain" description="ABC1 atypical kinase-like" evidence="2">
    <location>
        <begin position="296"/>
        <end position="443"/>
    </location>
</feature>
<dbReference type="Proteomes" id="UP000218334">
    <property type="component" value="Unassembled WGS sequence"/>
</dbReference>
<accession>A0A2H3CC02</accession>
<name>A0A2H3CC02_9AGAR</name>
<dbReference type="PANTHER" id="PTHR45890">
    <property type="entry name" value="AARF DOMAIN CONTAINING KINASE 2 (PREDICTED)"/>
    <property type="match status" value="1"/>
</dbReference>
<sequence length="705" mass="79615">MLFCRARFSVLFTKGPVHLSNFTPRHASNWSRHTKFPSFFTRTPLPRFSLGRRALWIIPLAGGLTLYMTPKPESLLPGLFSSPTLIPCPPQRNTISPTIFSPSEMDMNISSRIMSFIRDKIWEPLLTARRFVHLLVLFMPVLLSAPMLLVGQPEKRLNGDRWGAVWWYDFLVTKMEAAGPTFTKLAQWAGSRADLFPSQLCKRFGQLHSRGTPHPLEHTKKVIADAFRRPFNEVFEEFEESPIGTGAIAQVYRATLKKDLLPPSYLGPRRPRKSHPGAIVAPALLQDPPPSVPTAAVAIKVLHPRVTKTISRDLSIMTFFAKVLTLFPGMQWLSLPEEVKVFGDMMFQQLDLRHEAENLLTFENNFSPRKVPVTFPRPLKVWSTKDLLIEEFQDALPMEWFLKNGGGPYDEQVATVGLDAFLNMLLLDNFVHSDLHPGNIMVKFSKPATTRHLLKNAFNSIWASLFSKSDTEAPPTSPSDHSDSIEVVSRLRSLVGNRSEWLLELSTLYNDGYIPEIIFIDAGLVTTLSATNRTNFLDLFRAMAEFDGYRTGQLMVERCRTPELAIDTETFALKMQHLVLTVKRKTFSLGQIKISDVLTDVLKSVREHHVKMEGDFINTVISILLLEGIGRQLDPGLDLFKSALPILRQLGGQMASREARAKDLPQGDLGAFLKVWVWLEAREFIAATIINADEMVKYGWLVPSV</sequence>
<keyword evidence="4" id="KW-1185">Reference proteome</keyword>
<protein>
    <submittedName>
        <fullName evidence="3">ABC1-domain-containing protein</fullName>
    </submittedName>
</protein>
<dbReference type="Pfam" id="PF03109">
    <property type="entry name" value="ABC1"/>
    <property type="match status" value="2"/>
</dbReference>
<dbReference type="InterPro" id="IPR052402">
    <property type="entry name" value="ADCK_kinase"/>
</dbReference>
<dbReference type="SUPFAM" id="SSF56112">
    <property type="entry name" value="Protein kinase-like (PK-like)"/>
    <property type="match status" value="1"/>
</dbReference>
<dbReference type="InterPro" id="IPR044095">
    <property type="entry name" value="ADCK2_dom"/>
</dbReference>
<evidence type="ECO:0000256" key="1">
    <source>
        <dbReference type="ARBA" id="ARBA00009670"/>
    </source>
</evidence>
<organism evidence="3 4">
    <name type="scientific">Armillaria solidipes</name>
    <dbReference type="NCBI Taxonomy" id="1076256"/>
    <lineage>
        <taxon>Eukaryota</taxon>
        <taxon>Fungi</taxon>
        <taxon>Dikarya</taxon>
        <taxon>Basidiomycota</taxon>
        <taxon>Agaricomycotina</taxon>
        <taxon>Agaricomycetes</taxon>
        <taxon>Agaricomycetidae</taxon>
        <taxon>Agaricales</taxon>
        <taxon>Marasmiineae</taxon>
        <taxon>Physalacriaceae</taxon>
        <taxon>Armillaria</taxon>
    </lineage>
</organism>
<evidence type="ECO:0000313" key="4">
    <source>
        <dbReference type="Proteomes" id="UP000218334"/>
    </source>
</evidence>
<dbReference type="AlphaFoldDB" id="A0A2H3CC02"/>
<dbReference type="EMBL" id="KZ293416">
    <property type="protein sequence ID" value="PBK76762.1"/>
    <property type="molecule type" value="Genomic_DNA"/>
</dbReference>
<dbReference type="InterPro" id="IPR011009">
    <property type="entry name" value="Kinase-like_dom_sf"/>
</dbReference>
<dbReference type="GO" id="GO:0005739">
    <property type="term" value="C:mitochondrion"/>
    <property type="evidence" value="ECO:0007669"/>
    <property type="project" value="TreeGrafter"/>
</dbReference>
<evidence type="ECO:0000259" key="2">
    <source>
        <dbReference type="Pfam" id="PF03109"/>
    </source>
</evidence>
<dbReference type="PANTHER" id="PTHR45890:SF1">
    <property type="entry name" value="AARF DOMAIN CONTAINING KINASE 2"/>
    <property type="match status" value="1"/>
</dbReference>
<comment type="similarity">
    <text evidence="1">Belongs to the protein kinase superfamily. ADCK protein kinase family.</text>
</comment>
<gene>
    <name evidence="3" type="ORF">ARMSODRAFT_926172</name>
</gene>
<dbReference type="InterPro" id="IPR004147">
    <property type="entry name" value="ABC1_dom"/>
</dbReference>
<reference evidence="4" key="1">
    <citation type="journal article" date="2017" name="Nat. Ecol. Evol.">
        <title>Genome expansion and lineage-specific genetic innovations in the forest pathogenic fungi Armillaria.</title>
        <authorList>
            <person name="Sipos G."/>
            <person name="Prasanna A.N."/>
            <person name="Walter M.C."/>
            <person name="O'Connor E."/>
            <person name="Balint B."/>
            <person name="Krizsan K."/>
            <person name="Kiss B."/>
            <person name="Hess J."/>
            <person name="Varga T."/>
            <person name="Slot J."/>
            <person name="Riley R."/>
            <person name="Boka B."/>
            <person name="Rigling D."/>
            <person name="Barry K."/>
            <person name="Lee J."/>
            <person name="Mihaltcheva S."/>
            <person name="LaButti K."/>
            <person name="Lipzen A."/>
            <person name="Waldron R."/>
            <person name="Moloney N.M."/>
            <person name="Sperisen C."/>
            <person name="Kredics L."/>
            <person name="Vagvoelgyi C."/>
            <person name="Patrignani A."/>
            <person name="Fitzpatrick D."/>
            <person name="Nagy I."/>
            <person name="Doyle S."/>
            <person name="Anderson J.B."/>
            <person name="Grigoriev I.V."/>
            <person name="Gueldener U."/>
            <person name="Muensterkoetter M."/>
            <person name="Nagy L.G."/>
        </authorList>
    </citation>
    <scope>NUCLEOTIDE SEQUENCE [LARGE SCALE GENOMIC DNA]</scope>
    <source>
        <strain evidence="4">28-4</strain>
    </source>
</reference>
<feature type="domain" description="ABC1 atypical kinase-like" evidence="2">
    <location>
        <begin position="207"/>
        <end position="258"/>
    </location>
</feature>
<dbReference type="STRING" id="1076256.A0A2H3CC02"/>
<evidence type="ECO:0000313" key="3">
    <source>
        <dbReference type="EMBL" id="PBK76762.1"/>
    </source>
</evidence>